<dbReference type="EMBL" id="GL890965">
    <property type="protein sequence ID" value="EGJ29878.1"/>
    <property type="molecule type" value="Genomic_DNA"/>
</dbReference>
<evidence type="ECO:0000313" key="1">
    <source>
        <dbReference type="EMBL" id="EGJ29878.1"/>
    </source>
</evidence>
<evidence type="ECO:0000313" key="2">
    <source>
        <dbReference type="Proteomes" id="UP000003959"/>
    </source>
</evidence>
<reference evidence="2" key="1">
    <citation type="journal article" date="2011" name="Proc. Natl. Acad. Sci. U.S.A.">
        <title>Genomic insights into the physiology and ecology of the marine filamentous cyanobacterium Lyngbya majuscula.</title>
        <authorList>
            <person name="Jones A.C."/>
            <person name="Monroe E.A."/>
            <person name="Podell S."/>
            <person name="Hess W.R."/>
            <person name="Klages S."/>
            <person name="Esquenazi E."/>
            <person name="Niessen S."/>
            <person name="Hoover H."/>
            <person name="Rothmann M."/>
            <person name="Lasken R.S."/>
            <person name="Yates J.R.III."/>
            <person name="Reinhardt R."/>
            <person name="Kube M."/>
            <person name="Burkart M.D."/>
            <person name="Allen E.E."/>
            <person name="Dorrestein P.C."/>
            <person name="Gerwick W.H."/>
            <person name="Gerwick L."/>
        </authorList>
    </citation>
    <scope>NUCLEOTIDE SEQUENCE [LARGE SCALE GENOMIC DNA]</scope>
    <source>
        <strain evidence="2">3L</strain>
    </source>
</reference>
<name>F4XZW0_9CYAN</name>
<organism evidence="1 2">
    <name type="scientific">Moorena producens 3L</name>
    <dbReference type="NCBI Taxonomy" id="489825"/>
    <lineage>
        <taxon>Bacteria</taxon>
        <taxon>Bacillati</taxon>
        <taxon>Cyanobacteriota</taxon>
        <taxon>Cyanophyceae</taxon>
        <taxon>Coleofasciculales</taxon>
        <taxon>Coleofasciculaceae</taxon>
        <taxon>Moorena</taxon>
    </lineage>
</organism>
<proteinExistence type="predicted"/>
<dbReference type="AlphaFoldDB" id="F4XZW0"/>
<sequence>MRYKVMVFREQGLRSREEGRGKREEVKNNVYLIAKRNAINAK</sequence>
<dbReference type="Proteomes" id="UP000003959">
    <property type="component" value="Unassembled WGS sequence"/>
</dbReference>
<accession>F4XZW0</accession>
<protein>
    <submittedName>
        <fullName evidence="1">Uncharacterized protein</fullName>
    </submittedName>
</protein>
<dbReference type="RefSeq" id="WP_008188771.1">
    <property type="nucleotide sequence ID" value="NZ_GL890965.1"/>
</dbReference>
<keyword evidence="2" id="KW-1185">Reference proteome</keyword>
<gene>
    <name evidence="1" type="ORF">LYNGBM3L_59060</name>
</gene>
<dbReference type="HOGENOM" id="CLU_3254205_0_0_3"/>